<dbReference type="GO" id="GO:0007165">
    <property type="term" value="P:signal transduction"/>
    <property type="evidence" value="ECO:0007669"/>
    <property type="project" value="InterPro"/>
</dbReference>
<name>A0A921G201_SPOPS</name>
<organism evidence="2 3">
    <name type="scientific">Sporosarcina psychrophila</name>
    <name type="common">Bacillus psychrophilus</name>
    <dbReference type="NCBI Taxonomy" id="1476"/>
    <lineage>
        <taxon>Bacteria</taxon>
        <taxon>Bacillati</taxon>
        <taxon>Bacillota</taxon>
        <taxon>Bacilli</taxon>
        <taxon>Bacillales</taxon>
        <taxon>Caryophanaceae</taxon>
        <taxon>Sporosarcina</taxon>
    </lineage>
</organism>
<dbReference type="AlphaFoldDB" id="A0A921G201"/>
<evidence type="ECO:0000313" key="2">
    <source>
        <dbReference type="EMBL" id="HJF33381.1"/>
    </source>
</evidence>
<dbReference type="SUPFAM" id="SSF58104">
    <property type="entry name" value="Methyl-accepting chemotaxis protein (MCP) signaling domain"/>
    <property type="match status" value="1"/>
</dbReference>
<dbReference type="Pfam" id="PF00015">
    <property type="entry name" value="MCPsignal"/>
    <property type="match status" value="1"/>
</dbReference>
<gene>
    <name evidence="2" type="ORF">K8V56_16590</name>
</gene>
<proteinExistence type="predicted"/>
<dbReference type="Gene3D" id="1.10.287.950">
    <property type="entry name" value="Methyl-accepting chemotaxis protein"/>
    <property type="match status" value="1"/>
</dbReference>
<comment type="caution">
    <text evidence="2">The sequence shown here is derived from an EMBL/GenBank/DDBJ whole genome shotgun (WGS) entry which is preliminary data.</text>
</comment>
<dbReference type="EMBL" id="DYWT01000258">
    <property type="protein sequence ID" value="HJF33381.1"/>
    <property type="molecule type" value="Genomic_DNA"/>
</dbReference>
<dbReference type="InterPro" id="IPR004089">
    <property type="entry name" value="MCPsignal_dom"/>
</dbReference>
<feature type="domain" description="Methyl-accepting transducer" evidence="1">
    <location>
        <begin position="11"/>
        <end position="39"/>
    </location>
</feature>
<evidence type="ECO:0000313" key="3">
    <source>
        <dbReference type="Proteomes" id="UP000698173"/>
    </source>
</evidence>
<sequence>MPNRQIGWLQNATIAATRAGGHGREFAVVAKEARKLTEQWKN</sequence>
<reference evidence="2" key="2">
    <citation type="submission" date="2021-09" db="EMBL/GenBank/DDBJ databases">
        <authorList>
            <person name="Gilroy R."/>
        </authorList>
    </citation>
    <scope>NUCLEOTIDE SEQUENCE</scope>
    <source>
        <strain evidence="2">CHK171-7178</strain>
    </source>
</reference>
<reference evidence="2" key="1">
    <citation type="journal article" date="2021" name="PeerJ">
        <title>Extensive microbial diversity within the chicken gut microbiome revealed by metagenomics and culture.</title>
        <authorList>
            <person name="Gilroy R."/>
            <person name="Ravi A."/>
            <person name="Getino M."/>
            <person name="Pursley I."/>
            <person name="Horton D.L."/>
            <person name="Alikhan N.F."/>
            <person name="Baker D."/>
            <person name="Gharbi K."/>
            <person name="Hall N."/>
            <person name="Watson M."/>
            <person name="Adriaenssens E.M."/>
            <person name="Foster-Nyarko E."/>
            <person name="Jarju S."/>
            <person name="Secka A."/>
            <person name="Antonio M."/>
            <person name="Oren A."/>
            <person name="Chaudhuri R.R."/>
            <person name="La Ragione R."/>
            <person name="Hildebrand F."/>
            <person name="Pallen M.J."/>
        </authorList>
    </citation>
    <scope>NUCLEOTIDE SEQUENCE</scope>
    <source>
        <strain evidence="2">CHK171-7178</strain>
    </source>
</reference>
<dbReference type="Proteomes" id="UP000698173">
    <property type="component" value="Unassembled WGS sequence"/>
</dbReference>
<dbReference type="GO" id="GO:0016020">
    <property type="term" value="C:membrane"/>
    <property type="evidence" value="ECO:0007669"/>
    <property type="project" value="InterPro"/>
</dbReference>
<accession>A0A921G201</accession>
<evidence type="ECO:0000259" key="1">
    <source>
        <dbReference type="Pfam" id="PF00015"/>
    </source>
</evidence>
<protein>
    <submittedName>
        <fullName evidence="2">Methyl-accepting chemotaxis protein</fullName>
    </submittedName>
</protein>